<dbReference type="Pfam" id="PF02518">
    <property type="entry name" value="HATPase_c"/>
    <property type="match status" value="1"/>
</dbReference>
<dbReference type="Proteomes" id="UP000278756">
    <property type="component" value="Chromosome 1"/>
</dbReference>
<dbReference type="EC" id="2.7.13.3" evidence="2"/>
<gene>
    <name evidence="10" type="ORF">EM6_2189</name>
</gene>
<dbReference type="SMART" id="SM00448">
    <property type="entry name" value="REC"/>
    <property type="match status" value="2"/>
</dbReference>
<keyword evidence="4 10" id="KW-0808">Transferase</keyword>
<feature type="domain" description="Response regulatory" evidence="9">
    <location>
        <begin position="402"/>
        <end position="518"/>
    </location>
</feature>
<dbReference type="PANTHER" id="PTHR43547:SF2">
    <property type="entry name" value="HYBRID SIGNAL TRANSDUCTION HISTIDINE KINASE C"/>
    <property type="match status" value="1"/>
</dbReference>
<organism evidence="10 11">
    <name type="scientific">Asticcacaulis excentricus</name>
    <dbReference type="NCBI Taxonomy" id="78587"/>
    <lineage>
        <taxon>Bacteria</taxon>
        <taxon>Pseudomonadati</taxon>
        <taxon>Pseudomonadota</taxon>
        <taxon>Alphaproteobacteria</taxon>
        <taxon>Caulobacterales</taxon>
        <taxon>Caulobacteraceae</taxon>
        <taxon>Asticcacaulis</taxon>
    </lineage>
</organism>
<dbReference type="PROSITE" id="PS50109">
    <property type="entry name" value="HIS_KIN"/>
    <property type="match status" value="1"/>
</dbReference>
<dbReference type="Gene3D" id="3.30.565.10">
    <property type="entry name" value="Histidine kinase-like ATPase, C-terminal domain"/>
    <property type="match status" value="1"/>
</dbReference>
<evidence type="ECO:0000256" key="3">
    <source>
        <dbReference type="ARBA" id="ARBA00022553"/>
    </source>
</evidence>
<feature type="modified residue" description="4-aspartylphosphate" evidence="6">
    <location>
        <position position="55"/>
    </location>
</feature>
<evidence type="ECO:0000256" key="5">
    <source>
        <dbReference type="ARBA" id="ARBA00022777"/>
    </source>
</evidence>
<dbReference type="GO" id="GO:0000155">
    <property type="term" value="F:phosphorelay sensor kinase activity"/>
    <property type="evidence" value="ECO:0007669"/>
    <property type="project" value="InterPro"/>
</dbReference>
<feature type="modified residue" description="4-aspartylphosphate" evidence="6">
    <location>
        <position position="451"/>
    </location>
</feature>
<dbReference type="Gene3D" id="1.10.287.130">
    <property type="match status" value="1"/>
</dbReference>
<dbReference type="FunFam" id="3.30.565.10:FF:000006">
    <property type="entry name" value="Sensor histidine kinase WalK"/>
    <property type="match status" value="1"/>
</dbReference>
<feature type="domain" description="Response regulatory" evidence="9">
    <location>
        <begin position="6"/>
        <end position="123"/>
    </location>
</feature>
<dbReference type="Pfam" id="PF00072">
    <property type="entry name" value="Response_reg"/>
    <property type="match status" value="2"/>
</dbReference>
<keyword evidence="10" id="KW-0489">Methyltransferase</keyword>
<evidence type="ECO:0000313" key="10">
    <source>
        <dbReference type="EMBL" id="BBF81587.1"/>
    </source>
</evidence>
<comment type="catalytic activity">
    <reaction evidence="1">
        <text>ATP + protein L-histidine = ADP + protein N-phospho-L-histidine.</text>
        <dbReference type="EC" id="2.7.13.3"/>
    </reaction>
</comment>
<reference evidence="11" key="1">
    <citation type="journal article" date="2017" name="Biotechnol. Biofuels">
        <title>Evaluation of environmental bacterial communities as a factor affecting the growth of duckweed Lemna minor.</title>
        <authorList>
            <person name="Ishizawa H."/>
            <person name="Kuroda M."/>
            <person name="Morikawa M."/>
            <person name="Ike M."/>
        </authorList>
    </citation>
    <scope>NUCLEOTIDE SEQUENCE [LARGE SCALE GENOMIC DNA]</scope>
    <source>
        <strain evidence="11">M6</strain>
    </source>
</reference>
<dbReference type="PANTHER" id="PTHR43547">
    <property type="entry name" value="TWO-COMPONENT HISTIDINE KINASE"/>
    <property type="match status" value="1"/>
</dbReference>
<protein>
    <recommendedName>
        <fullName evidence="2">histidine kinase</fullName>
        <ecNumber evidence="2">2.7.13.3</ecNumber>
    </recommendedName>
</protein>
<feature type="domain" description="Histidine kinase" evidence="8">
    <location>
        <begin position="166"/>
        <end position="383"/>
    </location>
</feature>
<evidence type="ECO:0000256" key="6">
    <source>
        <dbReference type="PROSITE-ProRule" id="PRU00169"/>
    </source>
</evidence>
<evidence type="ECO:0000259" key="9">
    <source>
        <dbReference type="PROSITE" id="PS50110"/>
    </source>
</evidence>
<dbReference type="SUPFAM" id="SSF52172">
    <property type="entry name" value="CheY-like"/>
    <property type="match status" value="2"/>
</dbReference>
<keyword evidence="3 6" id="KW-0597">Phosphoprotein</keyword>
<feature type="coiled-coil region" evidence="7">
    <location>
        <begin position="129"/>
        <end position="159"/>
    </location>
</feature>
<dbReference type="GO" id="GO:0032259">
    <property type="term" value="P:methylation"/>
    <property type="evidence" value="ECO:0007669"/>
    <property type="project" value="UniProtKB-KW"/>
</dbReference>
<dbReference type="SUPFAM" id="SSF55874">
    <property type="entry name" value="ATPase domain of HSP90 chaperone/DNA topoisomerase II/histidine kinase"/>
    <property type="match status" value="1"/>
</dbReference>
<dbReference type="EMBL" id="AP018827">
    <property type="protein sequence ID" value="BBF81587.1"/>
    <property type="molecule type" value="Genomic_DNA"/>
</dbReference>
<dbReference type="GO" id="GO:0008168">
    <property type="term" value="F:methyltransferase activity"/>
    <property type="evidence" value="ECO:0007669"/>
    <property type="project" value="UniProtKB-KW"/>
</dbReference>
<name>A0A3G9G499_9CAUL</name>
<dbReference type="InterPro" id="IPR003594">
    <property type="entry name" value="HATPase_dom"/>
</dbReference>
<dbReference type="Gene3D" id="3.40.50.2300">
    <property type="match status" value="2"/>
</dbReference>
<dbReference type="SMART" id="SM00387">
    <property type="entry name" value="HATPase_c"/>
    <property type="match status" value="1"/>
</dbReference>
<dbReference type="InterPro" id="IPR004358">
    <property type="entry name" value="Sig_transdc_His_kin-like_C"/>
</dbReference>
<dbReference type="CDD" id="cd17580">
    <property type="entry name" value="REC_2_DhkD-like"/>
    <property type="match status" value="1"/>
</dbReference>
<evidence type="ECO:0000259" key="8">
    <source>
        <dbReference type="PROSITE" id="PS50109"/>
    </source>
</evidence>
<dbReference type="InterPro" id="IPR036097">
    <property type="entry name" value="HisK_dim/P_sf"/>
</dbReference>
<dbReference type="CDD" id="cd00082">
    <property type="entry name" value="HisKA"/>
    <property type="match status" value="1"/>
</dbReference>
<dbReference type="InterPro" id="IPR003661">
    <property type="entry name" value="HisK_dim/P_dom"/>
</dbReference>
<evidence type="ECO:0000256" key="4">
    <source>
        <dbReference type="ARBA" id="ARBA00022679"/>
    </source>
</evidence>
<evidence type="ECO:0000256" key="2">
    <source>
        <dbReference type="ARBA" id="ARBA00012438"/>
    </source>
</evidence>
<proteinExistence type="predicted"/>
<evidence type="ECO:0000256" key="1">
    <source>
        <dbReference type="ARBA" id="ARBA00000085"/>
    </source>
</evidence>
<keyword evidence="5" id="KW-0418">Kinase</keyword>
<dbReference type="PROSITE" id="PS50110">
    <property type="entry name" value="RESPONSE_REGULATORY"/>
    <property type="match status" value="2"/>
</dbReference>
<evidence type="ECO:0000256" key="7">
    <source>
        <dbReference type="SAM" id="Coils"/>
    </source>
</evidence>
<dbReference type="InterPro" id="IPR036890">
    <property type="entry name" value="HATPase_C_sf"/>
</dbReference>
<dbReference type="PRINTS" id="PR00344">
    <property type="entry name" value="BCTRLSENSOR"/>
</dbReference>
<dbReference type="RefSeq" id="WP_126422780.1">
    <property type="nucleotide sequence ID" value="NZ_AP018827.1"/>
</dbReference>
<sequence>MNTPAPILLVDDLEENLLALEALLRRDGLTILKARSGVEALEILLRQEVALALLDVQMPEMDGFELAETLRGAERTRRIPIIFLTAGTTDRDRRFRGYEAGAVDFLQKPIDGDILKSKVEVFVELYAQRRQIALQRDALQAQRDEIQRAAEALREADHRKDVFLATLAHELRNPMAPIRNGLQILRMAPDSPMAAQVRDMMDRQMTHLVRLVDDLLDVSRVSQGKIELKRDHLTMRSVVEVAVETARPVIDLAGHAFTLDLPAEVLWVDGDLTRLAQIVANLLNNAAKYTPERGRIGLSLRRDGAHAVIRVSDTGLGIDADMLPKVFELFTQVDRNIHRAQGGLGIGLALAQKLVALHGGSIHAESAGANKGSTFELRLPLAEAPHATEDGLTEAQAARSLNVLVVDDNRESAETTSWMLDLIGHHTRTVHDGAAALAAAESETPDVILLDIGMPGMNGYEVCRELRKRPQLQDTVVIAQTGWGQDSDRQAAFEAGFNHHLTKPVNLDSLSRLLADIRA</sequence>
<dbReference type="SUPFAM" id="SSF47384">
    <property type="entry name" value="Homodimeric domain of signal transducing histidine kinase"/>
    <property type="match status" value="1"/>
</dbReference>
<reference evidence="11" key="2">
    <citation type="journal article" date="2017" name="Plant Physiol. Biochem.">
        <title>Differential oxidative and antioxidative response of duckweed Lemna minor toward plant growth promoting/inhibiting bacteria.</title>
        <authorList>
            <person name="Ishizawa H."/>
            <person name="Kuroda M."/>
            <person name="Morikawa M."/>
            <person name="Ike M."/>
        </authorList>
    </citation>
    <scope>NUCLEOTIDE SEQUENCE [LARGE SCALE GENOMIC DNA]</scope>
    <source>
        <strain evidence="11">M6</strain>
    </source>
</reference>
<dbReference type="Pfam" id="PF00512">
    <property type="entry name" value="HisKA"/>
    <property type="match status" value="1"/>
</dbReference>
<keyword evidence="7" id="KW-0175">Coiled coil</keyword>
<dbReference type="InterPro" id="IPR011006">
    <property type="entry name" value="CheY-like_superfamily"/>
</dbReference>
<accession>A0A3G9G499</accession>
<dbReference type="OrthoDB" id="7333841at2"/>
<dbReference type="SMART" id="SM00388">
    <property type="entry name" value="HisKA"/>
    <property type="match status" value="1"/>
</dbReference>
<dbReference type="InterPro" id="IPR001789">
    <property type="entry name" value="Sig_transdc_resp-reg_receiver"/>
</dbReference>
<dbReference type="AlphaFoldDB" id="A0A3G9G499"/>
<dbReference type="InterPro" id="IPR005467">
    <property type="entry name" value="His_kinase_dom"/>
</dbReference>
<evidence type="ECO:0000313" key="11">
    <source>
        <dbReference type="Proteomes" id="UP000278756"/>
    </source>
</evidence>